<evidence type="ECO:0000256" key="5">
    <source>
        <dbReference type="PROSITE-ProRule" id="PRU10141"/>
    </source>
</evidence>
<feature type="region of interest" description="Disordered" evidence="6">
    <location>
        <begin position="439"/>
        <end position="495"/>
    </location>
</feature>
<dbReference type="PANTHER" id="PTHR43289:SF6">
    <property type="entry name" value="SERINE_THREONINE-PROTEIN KINASE NEKL-3"/>
    <property type="match status" value="1"/>
</dbReference>
<reference evidence="9" key="1">
    <citation type="journal article" date="2018" name="J. Ind. Microbiol. Biotechnol.">
        <title>Genome mining reveals uncommon alkylpyrones as type III PKS products from myxobacteria.</title>
        <authorList>
            <person name="Hug J.J."/>
            <person name="Panter F."/>
            <person name="Krug D."/>
            <person name="Muller R."/>
        </authorList>
    </citation>
    <scope>NUCLEOTIDE SEQUENCE</scope>
    <source>
        <strain evidence="9">MSr9139</strain>
    </source>
</reference>
<evidence type="ECO:0000256" key="6">
    <source>
        <dbReference type="SAM" id="MobiDB-lite"/>
    </source>
</evidence>
<dbReference type="GO" id="GO:0004674">
    <property type="term" value="F:protein serine/threonine kinase activity"/>
    <property type="evidence" value="ECO:0007669"/>
    <property type="project" value="TreeGrafter"/>
</dbReference>
<dbReference type="GO" id="GO:0005524">
    <property type="term" value="F:ATP binding"/>
    <property type="evidence" value="ECO:0007669"/>
    <property type="project" value="UniProtKB-UniRule"/>
</dbReference>
<dbReference type="PROSITE" id="PS00107">
    <property type="entry name" value="PROTEIN_KINASE_ATP"/>
    <property type="match status" value="1"/>
</dbReference>
<keyword evidence="7" id="KW-0472">Membrane</keyword>
<organism evidence="9">
    <name type="scientific">Jahnella sp. MSr9139</name>
    <dbReference type="NCBI Taxonomy" id="1434086"/>
    <lineage>
        <taxon>Bacteria</taxon>
        <taxon>Pseudomonadati</taxon>
        <taxon>Myxococcota</taxon>
        <taxon>Polyangia</taxon>
        <taxon>Polyangiales</taxon>
        <taxon>Polyangiaceae</taxon>
        <taxon>Jahnella</taxon>
    </lineage>
</organism>
<keyword evidence="3 9" id="KW-0418">Kinase</keyword>
<keyword evidence="7" id="KW-1133">Transmembrane helix</keyword>
<dbReference type="InterPro" id="IPR008271">
    <property type="entry name" value="Ser/Thr_kinase_AS"/>
</dbReference>
<dbReference type="EMBL" id="MH908889">
    <property type="protein sequence ID" value="AYM52939.1"/>
    <property type="molecule type" value="Genomic_DNA"/>
</dbReference>
<dbReference type="InterPro" id="IPR000719">
    <property type="entry name" value="Prot_kinase_dom"/>
</dbReference>
<keyword evidence="2 5" id="KW-0547">Nucleotide-binding</keyword>
<feature type="transmembrane region" description="Helical" evidence="7">
    <location>
        <begin position="382"/>
        <end position="405"/>
    </location>
</feature>
<proteinExistence type="predicted"/>
<keyword evidence="1" id="KW-0808">Transferase</keyword>
<feature type="compositionally biased region" description="Low complexity" evidence="6">
    <location>
        <begin position="439"/>
        <end position="477"/>
    </location>
</feature>
<keyword evidence="4 5" id="KW-0067">ATP-binding</keyword>
<dbReference type="PROSITE" id="PS00108">
    <property type="entry name" value="PROTEIN_KINASE_ST"/>
    <property type="match status" value="1"/>
</dbReference>
<dbReference type="InterPro" id="IPR011009">
    <property type="entry name" value="Kinase-like_dom_sf"/>
</dbReference>
<dbReference type="CDD" id="cd14014">
    <property type="entry name" value="STKc_PknB_like"/>
    <property type="match status" value="1"/>
</dbReference>
<feature type="binding site" evidence="5">
    <location>
        <position position="45"/>
    </location>
    <ligand>
        <name>ATP</name>
        <dbReference type="ChEBI" id="CHEBI:30616"/>
    </ligand>
</feature>
<dbReference type="SUPFAM" id="SSF56112">
    <property type="entry name" value="Protein kinase-like (PK-like)"/>
    <property type="match status" value="1"/>
</dbReference>
<evidence type="ECO:0000256" key="2">
    <source>
        <dbReference type="ARBA" id="ARBA00022741"/>
    </source>
</evidence>
<evidence type="ECO:0000256" key="4">
    <source>
        <dbReference type="ARBA" id="ARBA00022840"/>
    </source>
</evidence>
<sequence length="495" mass="50738">MEGPPVQPGDVLAGKYQVDRVLGAGGMGVVVAAHQLGLDRTVALKLMLPGQWARPEAQARFLREARATVRLKSQHVARVFDVGTIDSGSPYIVFEFLEGVDLAELLRERGPLPVADAVEHVLQACEAVAEAHAAGIVHRDLKPANLFLTTQADGSPCVKVLDFGISKVSVADLQLTGEQQAMGSPLYMSPEQMRSSRDVDPRSDVWSIGVVLYELLAGRTPFHTETLEQLCARVLLDAPTPLGAHRLGLPPGLTAAILRCLEKDPAARWPTIAAFAAALAPFAPPRALPYVDRVAAVLRADVRGSHSGSHPAIAPPLSPSTAPLSAFAGSPAVRDGVATAPLPPSPPAMAHSAAPSAPTPEPSPPLPRSAARAPDRPRWIEVAAPAAAALIVTLLGASLWIFVLAPARASAPASASASASATASASASATASASASASATASASAPASAAAPASASAPAPASVTPVAARRPTAKPQPQRAPSPPPTTTGNPYQRK</sequence>
<protein>
    <submittedName>
        <fullName evidence="9">Protein kinase</fullName>
    </submittedName>
</protein>
<evidence type="ECO:0000259" key="8">
    <source>
        <dbReference type="PROSITE" id="PS50011"/>
    </source>
</evidence>
<dbReference type="SMART" id="SM00220">
    <property type="entry name" value="S_TKc"/>
    <property type="match status" value="1"/>
</dbReference>
<evidence type="ECO:0000313" key="9">
    <source>
        <dbReference type="EMBL" id="AYM52939.1"/>
    </source>
</evidence>
<feature type="compositionally biased region" description="Pro residues" evidence="6">
    <location>
        <begin position="357"/>
        <end position="367"/>
    </location>
</feature>
<evidence type="ECO:0000256" key="1">
    <source>
        <dbReference type="ARBA" id="ARBA00022679"/>
    </source>
</evidence>
<dbReference type="Gene3D" id="1.10.510.10">
    <property type="entry name" value="Transferase(Phosphotransferase) domain 1"/>
    <property type="match status" value="1"/>
</dbReference>
<dbReference type="Pfam" id="PF00069">
    <property type="entry name" value="Pkinase"/>
    <property type="match status" value="1"/>
</dbReference>
<name>A0A3Q8I2D6_9BACT</name>
<accession>A0A3Q8I2D6</accession>
<evidence type="ECO:0000256" key="3">
    <source>
        <dbReference type="ARBA" id="ARBA00022777"/>
    </source>
</evidence>
<dbReference type="PANTHER" id="PTHR43289">
    <property type="entry name" value="MITOGEN-ACTIVATED PROTEIN KINASE KINASE KINASE 20-RELATED"/>
    <property type="match status" value="1"/>
</dbReference>
<keyword evidence="7" id="KW-0812">Transmembrane</keyword>
<feature type="domain" description="Protein kinase" evidence="8">
    <location>
        <begin position="16"/>
        <end position="283"/>
    </location>
</feature>
<feature type="region of interest" description="Disordered" evidence="6">
    <location>
        <begin position="335"/>
        <end position="372"/>
    </location>
</feature>
<dbReference type="AlphaFoldDB" id="A0A3Q8I2D6"/>
<dbReference type="Gene3D" id="3.30.200.20">
    <property type="entry name" value="Phosphorylase Kinase, domain 1"/>
    <property type="match status" value="1"/>
</dbReference>
<evidence type="ECO:0000256" key="7">
    <source>
        <dbReference type="SAM" id="Phobius"/>
    </source>
</evidence>
<dbReference type="InterPro" id="IPR017441">
    <property type="entry name" value="Protein_kinase_ATP_BS"/>
</dbReference>
<dbReference type="PROSITE" id="PS50011">
    <property type="entry name" value="PROTEIN_KINASE_DOM"/>
    <property type="match status" value="1"/>
</dbReference>